<name>A0ABU5DT07_9PROT</name>
<evidence type="ECO:0000256" key="6">
    <source>
        <dbReference type="SAM" id="Phobius"/>
    </source>
</evidence>
<dbReference type="EMBL" id="JAXCLX010000001">
    <property type="protein sequence ID" value="MDY0870492.1"/>
    <property type="molecule type" value="Genomic_DNA"/>
</dbReference>
<gene>
    <name evidence="8" type="ORF">SMD31_01090</name>
</gene>
<evidence type="ECO:0000256" key="4">
    <source>
        <dbReference type="ARBA" id="ARBA00022989"/>
    </source>
</evidence>
<keyword evidence="3 6" id="KW-0812">Transmembrane</keyword>
<comment type="similarity">
    <text evidence="2">Belongs to the EamA transporter family.</text>
</comment>
<feature type="transmembrane region" description="Helical" evidence="6">
    <location>
        <begin position="251"/>
        <end position="271"/>
    </location>
</feature>
<keyword evidence="5 6" id="KW-0472">Membrane</keyword>
<protein>
    <submittedName>
        <fullName evidence="8">DMT family transporter</fullName>
    </submittedName>
</protein>
<evidence type="ECO:0000313" key="8">
    <source>
        <dbReference type="EMBL" id="MDY0870492.1"/>
    </source>
</evidence>
<keyword evidence="9" id="KW-1185">Reference proteome</keyword>
<reference evidence="8 9" key="1">
    <citation type="journal article" date="2013" name="Antonie Van Leeuwenhoek">
        <title>Dongia rigui sp. nov., isolated from freshwater of a large wetland in Korea.</title>
        <authorList>
            <person name="Baik K.S."/>
            <person name="Hwang Y.M."/>
            <person name="Choi J.S."/>
            <person name="Kwon J."/>
            <person name="Seong C.N."/>
        </authorList>
    </citation>
    <scope>NUCLEOTIDE SEQUENCE [LARGE SCALE GENOMIC DNA]</scope>
    <source>
        <strain evidence="8 9">04SU4-P</strain>
    </source>
</reference>
<evidence type="ECO:0000259" key="7">
    <source>
        <dbReference type="Pfam" id="PF00892"/>
    </source>
</evidence>
<sequence length="314" mass="33726">MAKWIGYFGLALLALLWGTMVPTVAHLLQRWDPFFLAAFRYIGALPVMWAALALLERRQPSAVTAGSGGDWRIWPLGIIGIGCYAALYTTGVFHCNPITAAILSATSPAIAAVVDRIVFKVPVDRRMLPAIALAILGSALATVHLDGGDMFDFRGGEILMVIAFACWSWYSTAAQKWCRGWSQLRITTVTMTTGGVGLAVIFTIAAVLGAAHFPPAMPDNATDWLVFAWMTVVLVAFGVYLWNFGVKRTGVVVASLYLNLVPVVSISIFALSGTKPTLMQIIGGVLVIAGILMSELQMLKAKKTDPALNSAHLS</sequence>
<comment type="subcellular location">
    <subcellularLocation>
        <location evidence="1">Membrane</location>
        <topology evidence="1">Multi-pass membrane protein</topology>
    </subcellularLocation>
</comment>
<feature type="domain" description="EamA" evidence="7">
    <location>
        <begin position="156"/>
        <end position="293"/>
    </location>
</feature>
<feature type="transmembrane region" description="Helical" evidence="6">
    <location>
        <begin position="37"/>
        <end position="55"/>
    </location>
</feature>
<evidence type="ECO:0000256" key="3">
    <source>
        <dbReference type="ARBA" id="ARBA00022692"/>
    </source>
</evidence>
<evidence type="ECO:0000256" key="1">
    <source>
        <dbReference type="ARBA" id="ARBA00004141"/>
    </source>
</evidence>
<feature type="transmembrane region" description="Helical" evidence="6">
    <location>
        <begin position="224"/>
        <end position="244"/>
    </location>
</feature>
<feature type="transmembrane region" description="Helical" evidence="6">
    <location>
        <begin position="100"/>
        <end position="119"/>
    </location>
</feature>
<evidence type="ECO:0000256" key="5">
    <source>
        <dbReference type="ARBA" id="ARBA00023136"/>
    </source>
</evidence>
<dbReference type="SUPFAM" id="SSF103481">
    <property type="entry name" value="Multidrug resistance efflux transporter EmrE"/>
    <property type="match status" value="2"/>
</dbReference>
<evidence type="ECO:0000256" key="2">
    <source>
        <dbReference type="ARBA" id="ARBA00007362"/>
    </source>
</evidence>
<feature type="transmembrane region" description="Helical" evidence="6">
    <location>
        <begin position="126"/>
        <end position="145"/>
    </location>
</feature>
<organism evidence="8 9">
    <name type="scientific">Dongia rigui</name>
    <dbReference type="NCBI Taxonomy" id="940149"/>
    <lineage>
        <taxon>Bacteria</taxon>
        <taxon>Pseudomonadati</taxon>
        <taxon>Pseudomonadota</taxon>
        <taxon>Alphaproteobacteria</taxon>
        <taxon>Rhodospirillales</taxon>
        <taxon>Dongiaceae</taxon>
        <taxon>Dongia</taxon>
    </lineage>
</organism>
<dbReference type="Pfam" id="PF00892">
    <property type="entry name" value="EamA"/>
    <property type="match status" value="2"/>
</dbReference>
<keyword evidence="4 6" id="KW-1133">Transmembrane helix</keyword>
<proteinExistence type="inferred from homology"/>
<dbReference type="RefSeq" id="WP_320498743.1">
    <property type="nucleotide sequence ID" value="NZ_JAXCLX010000001.1"/>
</dbReference>
<accession>A0ABU5DT07</accession>
<feature type="domain" description="EamA" evidence="7">
    <location>
        <begin position="5"/>
        <end position="141"/>
    </location>
</feature>
<feature type="transmembrane region" description="Helical" evidence="6">
    <location>
        <begin position="277"/>
        <end position="294"/>
    </location>
</feature>
<feature type="transmembrane region" description="Helical" evidence="6">
    <location>
        <begin position="191"/>
        <end position="212"/>
    </location>
</feature>
<dbReference type="InterPro" id="IPR050638">
    <property type="entry name" value="AA-Vitamin_Transporters"/>
</dbReference>
<feature type="transmembrane region" description="Helical" evidence="6">
    <location>
        <begin position="151"/>
        <end position="170"/>
    </location>
</feature>
<dbReference type="Proteomes" id="UP001271769">
    <property type="component" value="Unassembled WGS sequence"/>
</dbReference>
<dbReference type="PANTHER" id="PTHR32322">
    <property type="entry name" value="INNER MEMBRANE TRANSPORTER"/>
    <property type="match status" value="1"/>
</dbReference>
<evidence type="ECO:0000313" key="9">
    <source>
        <dbReference type="Proteomes" id="UP001271769"/>
    </source>
</evidence>
<dbReference type="InterPro" id="IPR000620">
    <property type="entry name" value="EamA_dom"/>
</dbReference>
<dbReference type="InterPro" id="IPR037185">
    <property type="entry name" value="EmrE-like"/>
</dbReference>
<feature type="transmembrane region" description="Helical" evidence="6">
    <location>
        <begin position="76"/>
        <end position="94"/>
    </location>
</feature>
<dbReference type="PANTHER" id="PTHR32322:SF2">
    <property type="entry name" value="EAMA DOMAIN-CONTAINING PROTEIN"/>
    <property type="match status" value="1"/>
</dbReference>
<comment type="caution">
    <text evidence="8">The sequence shown here is derived from an EMBL/GenBank/DDBJ whole genome shotgun (WGS) entry which is preliminary data.</text>
</comment>